<accession>W6YPK4</accession>
<keyword evidence="1" id="KW-1133">Transmembrane helix</keyword>
<dbReference type="AlphaFoldDB" id="W6YPK4"/>
<dbReference type="RefSeq" id="XP_007692191.1">
    <property type="nucleotide sequence ID" value="XM_007694001.1"/>
</dbReference>
<dbReference type="KEGG" id="bor:COCMIDRAFT_69753"/>
<dbReference type="Proteomes" id="UP000054032">
    <property type="component" value="Unassembled WGS sequence"/>
</dbReference>
<proteinExistence type="predicted"/>
<dbReference type="EMBL" id="KI964110">
    <property type="protein sequence ID" value="EUC41287.1"/>
    <property type="molecule type" value="Genomic_DNA"/>
</dbReference>
<dbReference type="OrthoDB" id="5423428at2759"/>
<evidence type="ECO:0000256" key="1">
    <source>
        <dbReference type="SAM" id="Phobius"/>
    </source>
</evidence>
<feature type="non-terminal residue" evidence="2">
    <location>
        <position position="79"/>
    </location>
</feature>
<dbReference type="HOGENOM" id="CLU_2612405_0_0_1"/>
<evidence type="ECO:0000313" key="2">
    <source>
        <dbReference type="EMBL" id="EUC41287.1"/>
    </source>
</evidence>
<gene>
    <name evidence="2" type="ORF">COCMIDRAFT_69753</name>
</gene>
<organism evidence="2 3">
    <name type="scientific">Bipolaris oryzae ATCC 44560</name>
    <dbReference type="NCBI Taxonomy" id="930090"/>
    <lineage>
        <taxon>Eukaryota</taxon>
        <taxon>Fungi</taxon>
        <taxon>Dikarya</taxon>
        <taxon>Ascomycota</taxon>
        <taxon>Pezizomycotina</taxon>
        <taxon>Dothideomycetes</taxon>
        <taxon>Pleosporomycetidae</taxon>
        <taxon>Pleosporales</taxon>
        <taxon>Pleosporineae</taxon>
        <taxon>Pleosporaceae</taxon>
        <taxon>Bipolaris</taxon>
    </lineage>
</organism>
<feature type="transmembrane region" description="Helical" evidence="1">
    <location>
        <begin position="40"/>
        <end position="58"/>
    </location>
</feature>
<name>W6YPK4_COCMI</name>
<keyword evidence="1" id="KW-0812">Transmembrane</keyword>
<dbReference type="GeneID" id="19125140"/>
<protein>
    <submittedName>
        <fullName evidence="2">Uncharacterized protein</fullName>
    </submittedName>
</protein>
<sequence>LYIPYLRKLAATYIAACPMYNVARLSTLKPASRLQPIDTLFIPFFTISIDFIVGLLVTPNSFDTILTITNKATKAVKLI</sequence>
<evidence type="ECO:0000313" key="3">
    <source>
        <dbReference type="Proteomes" id="UP000054032"/>
    </source>
</evidence>
<keyword evidence="3" id="KW-1185">Reference proteome</keyword>
<keyword evidence="1" id="KW-0472">Membrane</keyword>
<reference evidence="2 3" key="1">
    <citation type="journal article" date="2013" name="PLoS Genet.">
        <title>Comparative genome structure, secondary metabolite, and effector coding capacity across Cochliobolus pathogens.</title>
        <authorList>
            <person name="Condon B.J."/>
            <person name="Leng Y."/>
            <person name="Wu D."/>
            <person name="Bushley K.E."/>
            <person name="Ohm R.A."/>
            <person name="Otillar R."/>
            <person name="Martin J."/>
            <person name="Schackwitz W."/>
            <person name="Grimwood J."/>
            <person name="MohdZainudin N."/>
            <person name="Xue C."/>
            <person name="Wang R."/>
            <person name="Manning V.A."/>
            <person name="Dhillon B."/>
            <person name="Tu Z.J."/>
            <person name="Steffenson B.J."/>
            <person name="Salamov A."/>
            <person name="Sun H."/>
            <person name="Lowry S."/>
            <person name="LaButti K."/>
            <person name="Han J."/>
            <person name="Copeland A."/>
            <person name="Lindquist E."/>
            <person name="Barry K."/>
            <person name="Schmutz J."/>
            <person name="Baker S.E."/>
            <person name="Ciuffetti L.M."/>
            <person name="Grigoriev I.V."/>
            <person name="Zhong S."/>
            <person name="Turgeon B.G."/>
        </authorList>
    </citation>
    <scope>NUCLEOTIDE SEQUENCE [LARGE SCALE GENOMIC DNA]</scope>
    <source>
        <strain evidence="2 3">ATCC 44560</strain>
    </source>
</reference>
<feature type="non-terminal residue" evidence="2">
    <location>
        <position position="1"/>
    </location>
</feature>